<reference evidence="2" key="1">
    <citation type="submission" date="2018-09" db="EMBL/GenBank/DDBJ databases">
        <authorList>
            <person name="Zhu H."/>
        </authorList>
    </citation>
    <scope>NUCLEOTIDE SEQUENCE [LARGE SCALE GENOMIC DNA]</scope>
    <source>
        <strain evidence="2">K1W22B-1</strain>
    </source>
</reference>
<dbReference type="Pfam" id="PF10698">
    <property type="entry name" value="DUF2505"/>
    <property type="match status" value="1"/>
</dbReference>
<protein>
    <submittedName>
        <fullName evidence="1">DUF2505 domain-containing protein</fullName>
    </submittedName>
</protein>
<dbReference type="Proteomes" id="UP000276542">
    <property type="component" value="Unassembled WGS sequence"/>
</dbReference>
<comment type="caution">
    <text evidence="1">The sequence shown here is derived from an EMBL/GenBank/DDBJ whole genome shotgun (WGS) entry which is preliminary data.</text>
</comment>
<evidence type="ECO:0000313" key="2">
    <source>
        <dbReference type="Proteomes" id="UP000276542"/>
    </source>
</evidence>
<name>A0A3A5HIY2_9ACTN</name>
<organism evidence="1 2">
    <name type="scientific">Nocardioides cavernaquae</name>
    <dbReference type="NCBI Taxonomy" id="2321396"/>
    <lineage>
        <taxon>Bacteria</taxon>
        <taxon>Bacillati</taxon>
        <taxon>Actinomycetota</taxon>
        <taxon>Actinomycetes</taxon>
        <taxon>Propionibacteriales</taxon>
        <taxon>Nocardioidaceae</taxon>
        <taxon>Nocardioides</taxon>
    </lineage>
</organism>
<dbReference type="OrthoDB" id="3266819at2"/>
<evidence type="ECO:0000313" key="1">
    <source>
        <dbReference type="EMBL" id="RJS47727.1"/>
    </source>
</evidence>
<sequence length="165" mass="17688">MATTINETLTYPGATVAQVAALATDPDFRAAVASYQHALRSEVTVTPAGNGQHVRFEYAHGTDRVPSFAKKLVGDEIPIIQEESWTTPTHADLVVTIPGKPGDMKGTADIEQRGDDVVQVVKLTIKVSIPLLGGKIEDLIAGLLSKAMRAENKVGIKWLAGEWQS</sequence>
<proteinExistence type="predicted"/>
<dbReference type="RefSeq" id="WP_120061681.1">
    <property type="nucleotide sequence ID" value="NZ_QYRP01000002.1"/>
</dbReference>
<dbReference type="EMBL" id="QYRP01000002">
    <property type="protein sequence ID" value="RJS47727.1"/>
    <property type="molecule type" value="Genomic_DNA"/>
</dbReference>
<accession>A0A3A5HIY2</accession>
<keyword evidence="2" id="KW-1185">Reference proteome</keyword>
<dbReference type="InterPro" id="IPR019639">
    <property type="entry name" value="DUF2505"/>
</dbReference>
<gene>
    <name evidence="1" type="ORF">D4739_02285</name>
</gene>
<dbReference type="AlphaFoldDB" id="A0A3A5HIY2"/>